<evidence type="ECO:0000256" key="2">
    <source>
        <dbReference type="ARBA" id="ARBA00022723"/>
    </source>
</evidence>
<evidence type="ECO:0000256" key="5">
    <source>
        <dbReference type="ARBA" id="ARBA00023277"/>
    </source>
</evidence>
<gene>
    <name evidence="9" type="ORF">NYR54_07155</name>
</gene>
<reference evidence="9" key="1">
    <citation type="submission" date="2022-08" db="EMBL/GenBank/DDBJ databases">
        <title>Chelativorans sichuanense sp. nov., a paraffin oil-degrading bacterium isolated from a mixture of oil-based drill cuttings and paddy soil.</title>
        <authorList>
            <person name="Yu J."/>
            <person name="Liu H."/>
            <person name="Chen Q."/>
        </authorList>
    </citation>
    <scope>NUCLEOTIDE SEQUENCE</scope>
    <source>
        <strain evidence="9">SCAU 2101</strain>
    </source>
</reference>
<evidence type="ECO:0000256" key="8">
    <source>
        <dbReference type="ARBA" id="ARBA00044972"/>
    </source>
</evidence>
<keyword evidence="4 9" id="KW-0413">Isomerase</keyword>
<protein>
    <recommendedName>
        <fullName evidence="8">D-lyxose ketol-isomerase</fullName>
        <ecNumber evidence="8">5.3.1.15</ecNumber>
    </recommendedName>
</protein>
<evidence type="ECO:0000256" key="7">
    <source>
        <dbReference type="ARBA" id="ARBA00044951"/>
    </source>
</evidence>
<comment type="similarity">
    <text evidence="7">Belongs to the D-lyxose ketol-isomerase family.</text>
</comment>
<evidence type="ECO:0000313" key="10">
    <source>
        <dbReference type="Proteomes" id="UP001149009"/>
    </source>
</evidence>
<dbReference type="EC" id="5.3.1.15" evidence="8"/>
<keyword evidence="10" id="KW-1185">Reference proteome</keyword>
<keyword evidence="3" id="KW-0464">Manganese</keyword>
<sequence length="229" mass="25183">MKRSRVNDILREGAGFIRSFGYALPPFADWTPAEMKARRAEIDGIVKARLGWDITDYGGGDFATKGLFLFTVRNGDAAALKEGRGMLYAEKIMISRRDQLSPMHRHVVKAEDIINRGGGTLCIKLHASAPDGSVDPESPVTVPCDGILRSFEAGGILRLSPGESVTLLPGVWHAFWAEDSDVLIGEVSTVNDDLTDNVFAEPVSRFSEIEEDEEPYRLLVSDYPAWLGE</sequence>
<evidence type="ECO:0000256" key="4">
    <source>
        <dbReference type="ARBA" id="ARBA00023235"/>
    </source>
</evidence>
<dbReference type="InterPro" id="IPR010864">
    <property type="entry name" value="D-lyxose_isomer"/>
</dbReference>
<dbReference type="GO" id="GO:0047828">
    <property type="term" value="F:D-lyxose ketol-isomerase activity"/>
    <property type="evidence" value="ECO:0007669"/>
    <property type="project" value="UniProtKB-EC"/>
</dbReference>
<organism evidence="9 10">
    <name type="scientific">Chelativorans petroleitrophicus</name>
    <dbReference type="NCBI Taxonomy" id="2975484"/>
    <lineage>
        <taxon>Bacteria</taxon>
        <taxon>Pseudomonadati</taxon>
        <taxon>Pseudomonadota</taxon>
        <taxon>Alphaproteobacteria</taxon>
        <taxon>Hyphomicrobiales</taxon>
        <taxon>Phyllobacteriaceae</taxon>
        <taxon>Chelativorans</taxon>
    </lineage>
</organism>
<dbReference type="InterPro" id="IPR014710">
    <property type="entry name" value="RmlC-like_jellyroll"/>
</dbReference>
<name>A0A9X2X8I5_9HYPH</name>
<dbReference type="InterPro" id="IPR047581">
    <property type="entry name" value="EcSI_cupin"/>
</dbReference>
<proteinExistence type="inferred from homology"/>
<evidence type="ECO:0000256" key="1">
    <source>
        <dbReference type="ARBA" id="ARBA00001936"/>
    </source>
</evidence>
<comment type="cofactor">
    <cofactor evidence="1">
        <name>Mn(2+)</name>
        <dbReference type="ChEBI" id="CHEBI:29035"/>
    </cofactor>
</comment>
<evidence type="ECO:0000256" key="3">
    <source>
        <dbReference type="ARBA" id="ARBA00023211"/>
    </source>
</evidence>
<dbReference type="CDD" id="cd20309">
    <property type="entry name" value="cupin_EcSI"/>
    <property type="match status" value="1"/>
</dbReference>
<keyword evidence="5" id="KW-0119">Carbohydrate metabolism</keyword>
<accession>A0A9X2X8I5</accession>
<keyword evidence="2" id="KW-0479">Metal-binding</keyword>
<dbReference type="Proteomes" id="UP001149009">
    <property type="component" value="Unassembled WGS sequence"/>
</dbReference>
<dbReference type="Gene3D" id="2.60.120.10">
    <property type="entry name" value="Jelly Rolls"/>
    <property type="match status" value="1"/>
</dbReference>
<evidence type="ECO:0000313" key="9">
    <source>
        <dbReference type="EMBL" id="MCT8990071.1"/>
    </source>
</evidence>
<dbReference type="RefSeq" id="WP_261514917.1">
    <property type="nucleotide sequence ID" value="NZ_JAODNV010000007.1"/>
</dbReference>
<comment type="catalytic activity">
    <reaction evidence="6">
        <text>D-lyxose = D-xylulose</text>
        <dbReference type="Rhea" id="RHEA:14201"/>
        <dbReference type="ChEBI" id="CHEBI:16789"/>
        <dbReference type="ChEBI" id="CHEBI:17140"/>
        <dbReference type="EC" id="5.3.1.15"/>
    </reaction>
</comment>
<dbReference type="EMBL" id="JAODNV010000007">
    <property type="protein sequence ID" value="MCT8990071.1"/>
    <property type="molecule type" value="Genomic_DNA"/>
</dbReference>
<comment type="caution">
    <text evidence="9">The sequence shown here is derived from an EMBL/GenBank/DDBJ whole genome shotgun (WGS) entry which is preliminary data.</text>
</comment>
<dbReference type="GO" id="GO:0046872">
    <property type="term" value="F:metal ion binding"/>
    <property type="evidence" value="ECO:0007669"/>
    <property type="project" value="UniProtKB-KW"/>
</dbReference>
<evidence type="ECO:0000256" key="6">
    <source>
        <dbReference type="ARBA" id="ARBA00044907"/>
    </source>
</evidence>
<dbReference type="Pfam" id="PF07385">
    <property type="entry name" value="Lyx_isomer"/>
    <property type="match status" value="1"/>
</dbReference>
<dbReference type="AlphaFoldDB" id="A0A9X2X8I5"/>